<proteinExistence type="predicted"/>
<organism evidence="1 2">
    <name type="scientific">Glossina austeni</name>
    <name type="common">Savannah tsetse fly</name>
    <dbReference type="NCBI Taxonomy" id="7395"/>
    <lineage>
        <taxon>Eukaryota</taxon>
        <taxon>Metazoa</taxon>
        <taxon>Ecdysozoa</taxon>
        <taxon>Arthropoda</taxon>
        <taxon>Hexapoda</taxon>
        <taxon>Insecta</taxon>
        <taxon>Pterygota</taxon>
        <taxon>Neoptera</taxon>
        <taxon>Endopterygota</taxon>
        <taxon>Diptera</taxon>
        <taxon>Brachycera</taxon>
        <taxon>Muscomorpha</taxon>
        <taxon>Hippoboscoidea</taxon>
        <taxon>Glossinidae</taxon>
        <taxon>Glossina</taxon>
    </lineage>
</organism>
<keyword evidence="2" id="KW-1185">Reference proteome</keyword>
<dbReference type="Proteomes" id="UP000078200">
    <property type="component" value="Unassembled WGS sequence"/>
</dbReference>
<accession>A0A1A9URW3</accession>
<reference evidence="1" key="1">
    <citation type="submission" date="2020-05" db="UniProtKB">
        <authorList>
            <consortium name="EnsemblMetazoa"/>
        </authorList>
    </citation>
    <scope>IDENTIFICATION</scope>
    <source>
        <strain evidence="1">TTRI</strain>
    </source>
</reference>
<dbReference type="EnsemblMetazoa" id="GAUT013349-RA">
    <property type="protein sequence ID" value="GAUT013349-PA"/>
    <property type="gene ID" value="GAUT013349"/>
</dbReference>
<protein>
    <submittedName>
        <fullName evidence="1">Uncharacterized protein</fullName>
    </submittedName>
</protein>
<dbReference type="AlphaFoldDB" id="A0A1A9URW3"/>
<evidence type="ECO:0000313" key="2">
    <source>
        <dbReference type="Proteomes" id="UP000078200"/>
    </source>
</evidence>
<evidence type="ECO:0000313" key="1">
    <source>
        <dbReference type="EnsemblMetazoa" id="GAUT013349-PA"/>
    </source>
</evidence>
<dbReference type="VEuPathDB" id="VectorBase:GAUT013349"/>
<sequence>MGVIPVPPAIIFTRLAVTVLGGSLRSFLIEKLPFPIYCRRPEGPRNEILSPIFICSKYCDIFPPAGNLGCVSLKFIKLFVIVIELLQDQSVEKHGERTTSVCQSRKLLADITLLKISF</sequence>
<name>A0A1A9URW3_GLOAU</name>